<gene>
    <name evidence="7" type="ORF">AAIG11_08875</name>
</gene>
<keyword evidence="1" id="KW-0409">Iron storage</keyword>
<dbReference type="NCBIfam" id="TIGR04535">
    <property type="entry name" value="ferrit_encaps"/>
    <property type="match status" value="1"/>
</dbReference>
<keyword evidence="5" id="KW-1284">Encapsulin nanocompartment</keyword>
<organism evidence="7 8">
    <name type="scientific">Anoxynatronum sibiricum</name>
    <dbReference type="NCBI Taxonomy" id="210623"/>
    <lineage>
        <taxon>Bacteria</taxon>
        <taxon>Bacillati</taxon>
        <taxon>Bacillota</taxon>
        <taxon>Clostridia</taxon>
        <taxon>Eubacteriales</taxon>
        <taxon>Clostridiaceae</taxon>
        <taxon>Anoxynatronum</taxon>
    </lineage>
</organism>
<proteinExistence type="predicted"/>
<dbReference type="Proteomes" id="UP001407405">
    <property type="component" value="Unassembled WGS sequence"/>
</dbReference>
<dbReference type="Pfam" id="PF22277">
    <property type="entry name" value="EncFtn-like"/>
    <property type="match status" value="1"/>
</dbReference>
<comment type="subcellular location">
    <subcellularLocation>
        <location evidence="4">Encapsulin nanocompartment</location>
    </subcellularLocation>
</comment>
<comment type="caution">
    <text evidence="7">The sequence shown here is derived from an EMBL/GenBank/DDBJ whole genome shotgun (WGS) entry which is preliminary data.</text>
</comment>
<evidence type="ECO:0000256" key="3">
    <source>
        <dbReference type="ARBA" id="ARBA00023004"/>
    </source>
</evidence>
<dbReference type="InterPro" id="IPR009078">
    <property type="entry name" value="Ferritin-like_SF"/>
</dbReference>
<dbReference type="RefSeq" id="WP_343185904.1">
    <property type="nucleotide sequence ID" value="NZ_JBCITM010000007.1"/>
</dbReference>
<keyword evidence="2" id="KW-0479">Metal-binding</keyword>
<evidence type="ECO:0000256" key="4">
    <source>
        <dbReference type="ARBA" id="ARBA00033738"/>
    </source>
</evidence>
<evidence type="ECO:0000256" key="1">
    <source>
        <dbReference type="ARBA" id="ARBA00022434"/>
    </source>
</evidence>
<keyword evidence="8" id="KW-1185">Reference proteome</keyword>
<dbReference type="InterPro" id="IPR030907">
    <property type="entry name" value="Ferrit_encaps"/>
</dbReference>
<name>A0ABU9VTT5_9CLOT</name>
<evidence type="ECO:0000256" key="5">
    <source>
        <dbReference type="ARBA" id="ARBA00033787"/>
    </source>
</evidence>
<reference evidence="7 8" key="1">
    <citation type="submission" date="2024-04" db="EMBL/GenBank/DDBJ databases">
        <title>Genome sequencing and metabolic network reconstruction of aminoacids and betaine degradation by Anoxynatronum sibiricum.</title>
        <authorList>
            <person name="Detkova E.N."/>
            <person name="Boltjanskaja Y.V."/>
            <person name="Mardanov A.V."/>
            <person name="Kevbrin V."/>
        </authorList>
    </citation>
    <scope>NUCLEOTIDE SEQUENCE [LARGE SCALE GENOMIC DNA]</scope>
    <source>
        <strain evidence="7 8">Z-7981</strain>
    </source>
</reference>
<sequence length="116" mass="13228">MSNYHEPMELLDEKTRNISRALNSLKEEIEAVDWYNQRVVASADPELAKIMAHNRDEEIEHACMTLEWLRRNMDGWDEELRTYLFTEGDLTSLEEGDAEGGGKPDGSGSLKIGDLK</sequence>
<dbReference type="EMBL" id="JBCITM010000007">
    <property type="protein sequence ID" value="MEN1760584.1"/>
    <property type="molecule type" value="Genomic_DNA"/>
</dbReference>
<evidence type="ECO:0000313" key="8">
    <source>
        <dbReference type="Proteomes" id="UP001407405"/>
    </source>
</evidence>
<feature type="region of interest" description="Disordered" evidence="6">
    <location>
        <begin position="92"/>
        <end position="116"/>
    </location>
</feature>
<dbReference type="Gene3D" id="6.10.140.1960">
    <property type="match status" value="1"/>
</dbReference>
<protein>
    <submittedName>
        <fullName evidence="7">Ferritin-like domain-containing protein</fullName>
    </submittedName>
</protein>
<dbReference type="SUPFAM" id="SSF47240">
    <property type="entry name" value="Ferritin-like"/>
    <property type="match status" value="1"/>
</dbReference>
<evidence type="ECO:0000256" key="2">
    <source>
        <dbReference type="ARBA" id="ARBA00022723"/>
    </source>
</evidence>
<evidence type="ECO:0000313" key="7">
    <source>
        <dbReference type="EMBL" id="MEN1760584.1"/>
    </source>
</evidence>
<dbReference type="InterPro" id="IPR054581">
    <property type="entry name" value="EncFtn-like"/>
</dbReference>
<keyword evidence="3" id="KW-0408">Iron</keyword>
<accession>A0ABU9VTT5</accession>
<evidence type="ECO:0000256" key="6">
    <source>
        <dbReference type="SAM" id="MobiDB-lite"/>
    </source>
</evidence>